<comment type="caution">
    <text evidence="1">The sequence shown here is derived from an EMBL/GenBank/DDBJ whole genome shotgun (WGS) entry which is preliminary data.</text>
</comment>
<accession>A0A1R3HTM7</accession>
<keyword evidence="2" id="KW-1185">Reference proteome</keyword>
<evidence type="ECO:0000313" key="2">
    <source>
        <dbReference type="Proteomes" id="UP000188268"/>
    </source>
</evidence>
<dbReference type="EMBL" id="AWWV01011193">
    <property type="protein sequence ID" value="OMO73580.1"/>
    <property type="molecule type" value="Genomic_DNA"/>
</dbReference>
<name>A0A1R3HTM7_COCAP</name>
<sequence>MASPCPLVARHWTLTPTII</sequence>
<protein>
    <submittedName>
        <fullName evidence="1">Uncharacterized protein</fullName>
    </submittedName>
</protein>
<proteinExistence type="predicted"/>
<gene>
    <name evidence="1" type="ORF">CCACVL1_17213</name>
</gene>
<dbReference type="AlphaFoldDB" id="A0A1R3HTM7"/>
<organism evidence="1 2">
    <name type="scientific">Corchorus capsularis</name>
    <name type="common">Jute</name>
    <dbReference type="NCBI Taxonomy" id="210143"/>
    <lineage>
        <taxon>Eukaryota</taxon>
        <taxon>Viridiplantae</taxon>
        <taxon>Streptophyta</taxon>
        <taxon>Embryophyta</taxon>
        <taxon>Tracheophyta</taxon>
        <taxon>Spermatophyta</taxon>
        <taxon>Magnoliopsida</taxon>
        <taxon>eudicotyledons</taxon>
        <taxon>Gunneridae</taxon>
        <taxon>Pentapetalae</taxon>
        <taxon>rosids</taxon>
        <taxon>malvids</taxon>
        <taxon>Malvales</taxon>
        <taxon>Malvaceae</taxon>
        <taxon>Grewioideae</taxon>
        <taxon>Apeibeae</taxon>
        <taxon>Corchorus</taxon>
    </lineage>
</organism>
<reference evidence="1 2" key="1">
    <citation type="submission" date="2013-09" db="EMBL/GenBank/DDBJ databases">
        <title>Corchorus capsularis genome sequencing.</title>
        <authorList>
            <person name="Alam M."/>
            <person name="Haque M.S."/>
            <person name="Islam M.S."/>
            <person name="Emdad E.M."/>
            <person name="Islam M.M."/>
            <person name="Ahmed B."/>
            <person name="Halim A."/>
            <person name="Hossen Q.M.M."/>
            <person name="Hossain M.Z."/>
            <person name="Ahmed R."/>
            <person name="Khan M.M."/>
            <person name="Islam R."/>
            <person name="Rashid M.M."/>
            <person name="Khan S.A."/>
            <person name="Rahman M.S."/>
            <person name="Alam M."/>
        </authorList>
    </citation>
    <scope>NUCLEOTIDE SEQUENCE [LARGE SCALE GENOMIC DNA]</scope>
    <source>
        <strain evidence="2">cv. CVL-1</strain>
        <tissue evidence="1">Whole seedling</tissue>
    </source>
</reference>
<evidence type="ECO:0000313" key="1">
    <source>
        <dbReference type="EMBL" id="OMO73580.1"/>
    </source>
</evidence>
<dbReference type="Proteomes" id="UP000188268">
    <property type="component" value="Unassembled WGS sequence"/>
</dbReference>
<dbReference type="Gramene" id="OMO73580">
    <property type="protein sequence ID" value="OMO73580"/>
    <property type="gene ID" value="CCACVL1_17213"/>
</dbReference>